<dbReference type="Proteomes" id="UP000278351">
    <property type="component" value="Unassembled WGS sequence"/>
</dbReference>
<dbReference type="Gene3D" id="1.50.10.100">
    <property type="entry name" value="Chondroitin AC/alginate lyase"/>
    <property type="match status" value="1"/>
</dbReference>
<evidence type="ECO:0000259" key="11">
    <source>
        <dbReference type="Pfam" id="PF02278"/>
    </source>
</evidence>
<dbReference type="InterPro" id="IPR004103">
    <property type="entry name" value="Lyase_8_C"/>
</dbReference>
<dbReference type="NCBIfam" id="TIGR04183">
    <property type="entry name" value="Por_Secre_tail"/>
    <property type="match status" value="1"/>
</dbReference>
<proteinExistence type="inferred from homology"/>
<keyword evidence="8" id="KW-0456">Lyase</keyword>
<feature type="domain" description="Polysaccharide lyase 8 N-terminal alpha-helical" evidence="13">
    <location>
        <begin position="29"/>
        <end position="300"/>
    </location>
</feature>
<dbReference type="RefSeq" id="WP_123849392.1">
    <property type="nucleotide sequence ID" value="NZ_RPDH01000003.1"/>
</dbReference>
<evidence type="ECO:0000256" key="2">
    <source>
        <dbReference type="ARBA" id="ARBA00004613"/>
    </source>
</evidence>
<dbReference type="InterPro" id="IPR012970">
    <property type="entry name" value="Lyase_8_alpha_N"/>
</dbReference>
<dbReference type="EMBL" id="RPDH01000003">
    <property type="protein sequence ID" value="RPE05740.1"/>
    <property type="molecule type" value="Genomic_DNA"/>
</dbReference>
<dbReference type="AlphaFoldDB" id="A0A3N4PPT7"/>
<dbReference type="Gene3D" id="2.60.220.10">
    <property type="entry name" value="Polysaccharide lyase family 8-like, C-terminal"/>
    <property type="match status" value="1"/>
</dbReference>
<dbReference type="InterPro" id="IPR011071">
    <property type="entry name" value="Lyase_8-like_C"/>
</dbReference>
<dbReference type="OrthoDB" id="6394136at2"/>
<dbReference type="Pfam" id="PF08124">
    <property type="entry name" value="Lyase_8_N"/>
    <property type="match status" value="1"/>
</dbReference>
<evidence type="ECO:0000256" key="8">
    <source>
        <dbReference type="ARBA" id="ARBA00023239"/>
    </source>
</evidence>
<evidence type="ECO:0000259" key="15">
    <source>
        <dbReference type="Pfam" id="PF24517"/>
    </source>
</evidence>
<dbReference type="SUPFAM" id="SSF48230">
    <property type="entry name" value="Chondroitin AC/alginate lyase"/>
    <property type="match status" value="1"/>
</dbReference>
<dbReference type="InterPro" id="IPR038970">
    <property type="entry name" value="Lyase_8"/>
</dbReference>
<dbReference type="Pfam" id="PF24517">
    <property type="entry name" value="CBM96"/>
    <property type="match status" value="1"/>
</dbReference>
<comment type="cofactor">
    <cofactor evidence="1">
        <name>Ca(2+)</name>
        <dbReference type="ChEBI" id="CHEBI:29108"/>
    </cofactor>
</comment>
<evidence type="ECO:0000256" key="3">
    <source>
        <dbReference type="ARBA" id="ARBA00006699"/>
    </source>
</evidence>
<dbReference type="SUPFAM" id="SSF74650">
    <property type="entry name" value="Galactose mutarotase-like"/>
    <property type="match status" value="1"/>
</dbReference>
<evidence type="ECO:0000259" key="13">
    <source>
        <dbReference type="Pfam" id="PF08124"/>
    </source>
</evidence>
<dbReference type="GO" id="GO:0016837">
    <property type="term" value="F:carbon-oxygen lyase activity, acting on polysaccharides"/>
    <property type="evidence" value="ECO:0007669"/>
    <property type="project" value="UniProtKB-ARBA"/>
</dbReference>
<comment type="subcellular location">
    <subcellularLocation>
        <location evidence="2">Secreted</location>
    </subcellularLocation>
</comment>
<keyword evidence="17" id="KW-1185">Reference proteome</keyword>
<evidence type="ECO:0000256" key="6">
    <source>
        <dbReference type="ARBA" id="ARBA00022729"/>
    </source>
</evidence>
<dbReference type="CDD" id="cd01083">
    <property type="entry name" value="GAG_Lyase"/>
    <property type="match status" value="1"/>
</dbReference>
<dbReference type="GO" id="GO:0030246">
    <property type="term" value="F:carbohydrate binding"/>
    <property type="evidence" value="ECO:0007669"/>
    <property type="project" value="InterPro"/>
</dbReference>
<dbReference type="PANTHER" id="PTHR38481">
    <property type="entry name" value="HYALURONATE LYASE"/>
    <property type="match status" value="1"/>
</dbReference>
<dbReference type="GO" id="GO:0005576">
    <property type="term" value="C:extracellular region"/>
    <property type="evidence" value="ECO:0007669"/>
    <property type="project" value="UniProtKB-SubCell"/>
</dbReference>
<evidence type="ECO:0000256" key="4">
    <source>
        <dbReference type="ARBA" id="ARBA00011245"/>
    </source>
</evidence>
<dbReference type="InterPro" id="IPR055372">
    <property type="entry name" value="CBM96"/>
</dbReference>
<evidence type="ECO:0000256" key="1">
    <source>
        <dbReference type="ARBA" id="ARBA00001913"/>
    </source>
</evidence>
<feature type="signal peptide" evidence="10">
    <location>
        <begin position="1"/>
        <end position="20"/>
    </location>
</feature>
<dbReference type="InterPro" id="IPR008929">
    <property type="entry name" value="Chondroitin_lyas"/>
</dbReference>
<feature type="domain" description="Polysaccharide lyase family 8 C-terminal" evidence="12">
    <location>
        <begin position="599"/>
        <end position="664"/>
    </location>
</feature>
<dbReference type="InterPro" id="IPR003159">
    <property type="entry name" value="Lyase_8_central_dom"/>
</dbReference>
<dbReference type="InterPro" id="IPR011013">
    <property type="entry name" value="Gal_mutarotase_sf_dom"/>
</dbReference>
<dbReference type="GO" id="GO:0005975">
    <property type="term" value="P:carbohydrate metabolic process"/>
    <property type="evidence" value="ECO:0007669"/>
    <property type="project" value="InterPro"/>
</dbReference>
<comment type="subunit">
    <text evidence="4">Monomer.</text>
</comment>
<keyword evidence="7" id="KW-0106">Calcium</keyword>
<keyword evidence="6 10" id="KW-0732">Signal</keyword>
<dbReference type="InterPro" id="IPR014718">
    <property type="entry name" value="GH-type_carb-bd"/>
</dbReference>
<dbReference type="Pfam" id="PF18962">
    <property type="entry name" value="Por_Secre_tail"/>
    <property type="match status" value="1"/>
</dbReference>
<evidence type="ECO:0000313" key="17">
    <source>
        <dbReference type="Proteomes" id="UP000278351"/>
    </source>
</evidence>
<feature type="domain" description="Carbohydrate-binding module family 96" evidence="15">
    <location>
        <begin position="708"/>
        <end position="872"/>
    </location>
</feature>
<dbReference type="Gene3D" id="2.70.98.10">
    <property type="match status" value="1"/>
</dbReference>
<dbReference type="Pfam" id="PF02278">
    <property type="entry name" value="Lyase_8"/>
    <property type="match status" value="1"/>
</dbReference>
<sequence>MKNSLLFFVFLVLSTGPLKAQTEFTTIMDRVKADLLASAPGVTTLDNGVTSTLATLQTNGSWPDISYAYSSTTYTADQHVIRVKNFALAYCHSGSTHYQSTTVFNAIVSALGYWDTADPQSWNWYHNQISNPQMLGEIMILLYNTPQTLPATLRSNLLSQMNRGNPAAQTGANKLDVATHFIYRACLTADTTLMQTGVTEAFQPISYTTAEGIQYDLSYQQHGPQLYVFGYGSVLVGGEIKVAHYLRQTSYALSGTKLSLFSNFVRNGYLQSMRGKYIDFSVNGRSISRVNNLSQSGVNSQLGKLKQLDTAYITAYDQAIARIQGTQPPSYMITPTHTQYWHSDYTVHHRPGYFFGLRNVSPRTSKSENGNGENLKGYYLSEGATNIAINGNEYYNIQPVWDWSRIPGTTVPYITTFPLRAAWGGNYGTAAFSGGVTDSLYGATALAFNDYNTQARKAWFFFDNEVVCLGANITSTATQPINTTVNQCLLNGTVTVLDNGTQSNVSAGTYSYNNTLKWISHNGVGYYFPAGGNVQLSTVAQSGTWKSINNGGTTTTQTMNVFQLWFNHGTQPTGGSYAYYVIPGANMPQYDTTAIRIEQNNANVQAVRHKGLNIWQIVFYQAGTFATDSVSVTVDRACVLMLKQVGSTNVQVSVADPAQSSAPVNVYLTLPNIPQTRHLSCTMPSGNYAGSSAAFTVNLSTPVYSASPVPAVADAYVRNGTYAANNYGTATSLVIKKDGTGYNREVFFKFDVSALPALTSQVKLRLYVNYANTGVANVPWIAQYVSNNSWTETGINFNNMPIVTSNVDTTNGAGVGNYVEWDVTNVALAQQQGDGFLTLKIVANATGSTTDASFSSRESGTVEQRPALQVTTDSGLLSKMPTQETVVEDGVRVFPNPASAFIRVETASVYHKAELRDATGKIIRAETLDGKRQFEINLQAVKSGVYILQLSGAQGKATKKVIKL</sequence>
<evidence type="ECO:0000313" key="16">
    <source>
        <dbReference type="EMBL" id="RPE05740.1"/>
    </source>
</evidence>
<dbReference type="PANTHER" id="PTHR38481:SF1">
    <property type="entry name" value="HYALURONATE LYASE"/>
    <property type="match status" value="1"/>
</dbReference>
<accession>A0A3N4PPT7</accession>
<name>A0A3N4PPT7_9BACT</name>
<evidence type="ECO:0000256" key="9">
    <source>
        <dbReference type="PIRSR" id="PIRSR638970-1"/>
    </source>
</evidence>
<feature type="chain" id="PRO_5017933208" evidence="10">
    <location>
        <begin position="21"/>
        <end position="964"/>
    </location>
</feature>
<dbReference type="InterPro" id="IPR026444">
    <property type="entry name" value="Secre_tail"/>
</dbReference>
<dbReference type="Pfam" id="PF02884">
    <property type="entry name" value="Lyase_8_C"/>
    <property type="match status" value="1"/>
</dbReference>
<feature type="domain" description="Secretion system C-terminal sorting" evidence="14">
    <location>
        <begin position="893"/>
        <end position="962"/>
    </location>
</feature>
<feature type="domain" description="Polysaccharide lyase family 8 central" evidence="11">
    <location>
        <begin position="337"/>
        <end position="585"/>
    </location>
</feature>
<keyword evidence="5" id="KW-0964">Secreted</keyword>
<evidence type="ECO:0000259" key="12">
    <source>
        <dbReference type="Pfam" id="PF02884"/>
    </source>
</evidence>
<dbReference type="NCBIfam" id="NF033679">
    <property type="entry name" value="DNRLRE_dom"/>
    <property type="match status" value="1"/>
</dbReference>
<evidence type="ECO:0000256" key="10">
    <source>
        <dbReference type="SAM" id="SignalP"/>
    </source>
</evidence>
<evidence type="ECO:0000259" key="14">
    <source>
        <dbReference type="Pfam" id="PF18962"/>
    </source>
</evidence>
<feature type="active site" evidence="9">
    <location>
        <position position="231"/>
    </location>
</feature>
<comment type="similarity">
    <text evidence="3">Belongs to the polysaccharide lyase 8 family.</text>
</comment>
<evidence type="ECO:0000256" key="5">
    <source>
        <dbReference type="ARBA" id="ARBA00022525"/>
    </source>
</evidence>
<dbReference type="SUPFAM" id="SSF49863">
    <property type="entry name" value="Hyaluronate lyase-like, C-terminal domain"/>
    <property type="match status" value="1"/>
</dbReference>
<gene>
    <name evidence="16" type="ORF">EGT74_25590</name>
</gene>
<evidence type="ECO:0000256" key="7">
    <source>
        <dbReference type="ARBA" id="ARBA00022837"/>
    </source>
</evidence>
<comment type="caution">
    <text evidence="16">The sequence shown here is derived from an EMBL/GenBank/DDBJ whole genome shotgun (WGS) entry which is preliminary data.</text>
</comment>
<protein>
    <submittedName>
        <fullName evidence="16">DNRLRE domain-containing protein</fullName>
    </submittedName>
</protein>
<feature type="active site" evidence="9">
    <location>
        <position position="285"/>
    </location>
</feature>
<organism evidence="16 17">
    <name type="scientific">Chitinophaga lutea</name>
    <dbReference type="NCBI Taxonomy" id="2488634"/>
    <lineage>
        <taxon>Bacteria</taxon>
        <taxon>Pseudomonadati</taxon>
        <taxon>Bacteroidota</taxon>
        <taxon>Chitinophagia</taxon>
        <taxon>Chitinophagales</taxon>
        <taxon>Chitinophagaceae</taxon>
        <taxon>Chitinophaga</taxon>
    </lineage>
</organism>
<feature type="active site" evidence="9">
    <location>
        <position position="222"/>
    </location>
</feature>
<reference evidence="16 17" key="1">
    <citation type="submission" date="2018-11" db="EMBL/GenBank/DDBJ databases">
        <title>Chitinophaga lutea sp.nov., isolate from arsenic contaminated soil.</title>
        <authorList>
            <person name="Zong Y."/>
        </authorList>
    </citation>
    <scope>NUCLEOTIDE SEQUENCE [LARGE SCALE GENOMIC DNA]</scope>
    <source>
        <strain evidence="16 17">ZY74</strain>
    </source>
</reference>